<protein>
    <submittedName>
        <fullName evidence="2">MORN repeat-containing protein</fullName>
    </submittedName>
</protein>
<evidence type="ECO:0000313" key="2">
    <source>
        <dbReference type="EMBL" id="KFG39012.1"/>
    </source>
</evidence>
<gene>
    <name evidence="2" type="ORF">TGP89_239730</name>
</gene>
<dbReference type="PANTHER" id="PTHR43215">
    <property type="entry name" value="RADIAL SPOKE HEAD 1 HOMOLOG"/>
    <property type="match status" value="1"/>
</dbReference>
<dbReference type="EMBL" id="AEYI02001306">
    <property type="protein sequence ID" value="KFG39012.1"/>
    <property type="molecule type" value="Genomic_DNA"/>
</dbReference>
<dbReference type="Gene3D" id="2.20.110.10">
    <property type="entry name" value="Histone H3 K4-specific methyltransferase SET7/9 N-terminal domain"/>
    <property type="match status" value="1"/>
</dbReference>
<dbReference type="SUPFAM" id="SSF82185">
    <property type="entry name" value="Histone H3 K4-specific methyltransferase SET7/9 N-terminal domain"/>
    <property type="match status" value="1"/>
</dbReference>
<evidence type="ECO:0000256" key="1">
    <source>
        <dbReference type="ARBA" id="ARBA00022737"/>
    </source>
</evidence>
<organism evidence="2 3">
    <name type="scientific">Toxoplasma gondii p89</name>
    <dbReference type="NCBI Taxonomy" id="943119"/>
    <lineage>
        <taxon>Eukaryota</taxon>
        <taxon>Sar</taxon>
        <taxon>Alveolata</taxon>
        <taxon>Apicomplexa</taxon>
        <taxon>Conoidasida</taxon>
        <taxon>Coccidia</taxon>
        <taxon>Eucoccidiorida</taxon>
        <taxon>Eimeriorina</taxon>
        <taxon>Sarcocystidae</taxon>
        <taxon>Toxoplasma</taxon>
    </lineage>
</organism>
<dbReference type="SMART" id="SM00698">
    <property type="entry name" value="MORN"/>
    <property type="match status" value="2"/>
</dbReference>
<accession>A0A086K3P4</accession>
<dbReference type="OrthoDB" id="203073at2759"/>
<dbReference type="PANTHER" id="PTHR43215:SF14">
    <property type="entry name" value="RADIAL SPOKE HEAD 1 HOMOLOG"/>
    <property type="match status" value="1"/>
</dbReference>
<reference evidence="2 3" key="1">
    <citation type="submission" date="2014-03" db="EMBL/GenBank/DDBJ databases">
        <authorList>
            <person name="Sibley D."/>
            <person name="Venepally P."/>
            <person name="Karamycheva S."/>
            <person name="Hadjithomas M."/>
            <person name="Khan A."/>
            <person name="Brunk B."/>
            <person name="Roos D."/>
            <person name="Caler E."/>
            <person name="Lorenzi H."/>
        </authorList>
    </citation>
    <scope>NUCLEOTIDE SEQUENCE [LARGE SCALE GENOMIC DNA]</scope>
    <source>
        <strain evidence="3">p89</strain>
    </source>
</reference>
<sequence>MSFVSDAVSSNDQKSLKNGSRARIYWPIKDHGLQGPGVHGSGECGVIAPLVPSNRKYQLLSRPNLAHFLRCYRGEWKDNKRHGFGIQTYLDGSTYEGQWREDRRHGHGIMWEKLPSSNFGSAGFAAGAQVSASLLWPVAARQAVGRRGGAGCGRGKVSSDTSAAFSTVFACYIFITKTCGRNKNIAMT</sequence>
<dbReference type="VEuPathDB" id="ToxoDB:TGP89_239730"/>
<proteinExistence type="predicted"/>
<dbReference type="Proteomes" id="UP000028828">
    <property type="component" value="Unassembled WGS sequence"/>
</dbReference>
<name>A0A086K3P4_TOXGO</name>
<comment type="caution">
    <text evidence="2">The sequence shown here is derived from an EMBL/GenBank/DDBJ whole genome shotgun (WGS) entry which is preliminary data.</text>
</comment>
<dbReference type="AlphaFoldDB" id="A0A086K3P4"/>
<evidence type="ECO:0000313" key="3">
    <source>
        <dbReference type="Proteomes" id="UP000028828"/>
    </source>
</evidence>
<keyword evidence="1" id="KW-0677">Repeat</keyword>
<dbReference type="InterPro" id="IPR003409">
    <property type="entry name" value="MORN"/>
</dbReference>
<dbReference type="Pfam" id="PF02493">
    <property type="entry name" value="MORN"/>
    <property type="match status" value="2"/>
</dbReference>